<dbReference type="InterPro" id="IPR052958">
    <property type="entry name" value="IFN-induced_PKR_regulator"/>
</dbReference>
<feature type="domain" description="HAT C-terminal dimerisation" evidence="1">
    <location>
        <begin position="90"/>
        <end position="149"/>
    </location>
</feature>
<sequence>RTSVYYAAIDNLLGELNNRFSETNLSLLKSLQSLVPSSTSFLQVSSLIPFLRHYEIDVDGVTSEVITATTFLKEASPLSTIHHVYAHLYEAKECFPHLLLALQVAMTIGVTTASAERSFSSLRRIKSYLRSTMSQDRLNNVSLLHIERDISNRLWDNLEDAVIKFAQAHPSSKVILQ</sequence>
<organism evidence="2">
    <name type="scientific">Amphimedon queenslandica</name>
    <name type="common">Sponge</name>
    <dbReference type="NCBI Taxonomy" id="400682"/>
    <lineage>
        <taxon>Eukaryota</taxon>
        <taxon>Metazoa</taxon>
        <taxon>Porifera</taxon>
        <taxon>Demospongiae</taxon>
        <taxon>Heteroscleromorpha</taxon>
        <taxon>Haplosclerida</taxon>
        <taxon>Niphatidae</taxon>
        <taxon>Amphimedon</taxon>
    </lineage>
</organism>
<name>A0A1X7SPT3_AMPQE</name>
<dbReference type="OrthoDB" id="6617140at2759"/>
<dbReference type="Pfam" id="PF05699">
    <property type="entry name" value="Dimer_Tnp_hAT"/>
    <property type="match status" value="1"/>
</dbReference>
<evidence type="ECO:0000313" key="2">
    <source>
        <dbReference type="EnsemblMetazoa" id="Aqu2.1.04121_001"/>
    </source>
</evidence>
<dbReference type="STRING" id="400682.A0A1X7SPT3"/>
<dbReference type="AlphaFoldDB" id="A0A1X7SPT3"/>
<protein>
    <recommendedName>
        <fullName evidence="1">HAT C-terminal dimerisation domain-containing protein</fullName>
    </recommendedName>
</protein>
<proteinExistence type="predicted"/>
<dbReference type="EnsemblMetazoa" id="Aqu2.1.04121_001">
    <property type="protein sequence ID" value="Aqu2.1.04121_001"/>
    <property type="gene ID" value="Aqu2.1.04121"/>
</dbReference>
<dbReference type="InParanoid" id="A0A1X7SPT3"/>
<dbReference type="GO" id="GO:0046983">
    <property type="term" value="F:protein dimerization activity"/>
    <property type="evidence" value="ECO:0007669"/>
    <property type="project" value="InterPro"/>
</dbReference>
<dbReference type="PANTHER" id="PTHR46289:SF14">
    <property type="entry name" value="DUF4371 DOMAIN-CONTAINING PROTEIN"/>
    <property type="match status" value="1"/>
</dbReference>
<evidence type="ECO:0000259" key="1">
    <source>
        <dbReference type="Pfam" id="PF05699"/>
    </source>
</evidence>
<dbReference type="InterPro" id="IPR008906">
    <property type="entry name" value="HATC_C_dom"/>
</dbReference>
<dbReference type="OMA" id="PINIFSR"/>
<dbReference type="eggNOG" id="ENOG502SVY5">
    <property type="taxonomic scope" value="Eukaryota"/>
</dbReference>
<reference evidence="2" key="1">
    <citation type="submission" date="2017-05" db="UniProtKB">
        <authorList>
            <consortium name="EnsemblMetazoa"/>
        </authorList>
    </citation>
    <scope>IDENTIFICATION</scope>
</reference>
<accession>A0A1X7SPT3</accession>
<dbReference type="PANTHER" id="PTHR46289">
    <property type="entry name" value="52 KDA REPRESSOR OF THE INHIBITOR OF THE PROTEIN KINASE-LIKE PROTEIN-RELATED"/>
    <property type="match status" value="1"/>
</dbReference>